<feature type="domain" description="Response regulatory" evidence="3">
    <location>
        <begin position="7"/>
        <end position="124"/>
    </location>
</feature>
<dbReference type="EMBL" id="FNVE01000017">
    <property type="protein sequence ID" value="SEG71716.1"/>
    <property type="molecule type" value="Genomic_DNA"/>
</dbReference>
<name>A0AAQ1GA02_9GAMM</name>
<evidence type="ECO:0000313" key="4">
    <source>
        <dbReference type="EMBL" id="SEG71716.1"/>
    </source>
</evidence>
<gene>
    <name evidence="4" type="ORF">SAMN05216586_11750</name>
</gene>
<dbReference type="GO" id="GO:0000160">
    <property type="term" value="P:phosphorelay signal transduction system"/>
    <property type="evidence" value="ECO:0007669"/>
    <property type="project" value="InterPro"/>
</dbReference>
<dbReference type="AlphaFoldDB" id="A0AAQ1GA02"/>
<keyword evidence="5" id="KW-1185">Reference proteome</keyword>
<dbReference type="InterPro" id="IPR001789">
    <property type="entry name" value="Sig_transdc_resp-reg_receiver"/>
</dbReference>
<dbReference type="PANTHER" id="PTHR44591">
    <property type="entry name" value="STRESS RESPONSE REGULATOR PROTEIN 1"/>
    <property type="match status" value="1"/>
</dbReference>
<dbReference type="SMART" id="SM00448">
    <property type="entry name" value="REC"/>
    <property type="match status" value="1"/>
</dbReference>
<dbReference type="Pfam" id="PF00072">
    <property type="entry name" value="Response_reg"/>
    <property type="match status" value="1"/>
</dbReference>
<evidence type="ECO:0000259" key="3">
    <source>
        <dbReference type="PROSITE" id="PS50110"/>
    </source>
</evidence>
<dbReference type="InterPro" id="IPR011006">
    <property type="entry name" value="CheY-like_superfamily"/>
</dbReference>
<keyword evidence="1 2" id="KW-0597">Phosphoprotein</keyword>
<feature type="modified residue" description="4-aspartylphosphate" evidence="2">
    <location>
        <position position="57"/>
    </location>
</feature>
<dbReference type="InterPro" id="IPR050595">
    <property type="entry name" value="Bact_response_regulator"/>
</dbReference>
<proteinExistence type="predicted"/>
<accession>A0AAQ1GA02</accession>
<evidence type="ECO:0000256" key="1">
    <source>
        <dbReference type="ARBA" id="ARBA00022553"/>
    </source>
</evidence>
<reference evidence="4 5" key="1">
    <citation type="submission" date="2016-10" db="EMBL/GenBank/DDBJ databases">
        <authorList>
            <person name="Varghese N."/>
            <person name="Submissions S."/>
        </authorList>
    </citation>
    <scope>NUCLEOTIDE SEQUENCE [LARGE SCALE GENOMIC DNA]</scope>
    <source>
        <strain evidence="4 5">CECT 8317</strain>
    </source>
</reference>
<dbReference type="SUPFAM" id="SSF52172">
    <property type="entry name" value="CheY-like"/>
    <property type="match status" value="1"/>
</dbReference>
<comment type="caution">
    <text evidence="4">The sequence shown here is derived from an EMBL/GenBank/DDBJ whole genome shotgun (WGS) entry which is preliminary data.</text>
</comment>
<protein>
    <submittedName>
        <fullName evidence="4">Response regulator receiver domain-containing protein</fullName>
    </submittedName>
</protein>
<dbReference type="RefSeq" id="WP_088277683.1">
    <property type="nucleotide sequence ID" value="NZ_FNVE01000017.1"/>
</dbReference>
<dbReference type="PANTHER" id="PTHR44591:SF3">
    <property type="entry name" value="RESPONSE REGULATORY DOMAIN-CONTAINING PROTEIN"/>
    <property type="match status" value="1"/>
</dbReference>
<evidence type="ECO:0000313" key="5">
    <source>
        <dbReference type="Proteomes" id="UP000243518"/>
    </source>
</evidence>
<evidence type="ECO:0000256" key="2">
    <source>
        <dbReference type="PROSITE-ProRule" id="PRU00169"/>
    </source>
</evidence>
<sequence length="129" mass="14177">MTMILKRIMHIEDDPSIQEVARVALEVVGGFEVRSCDSGADGLAAADDFSPQLVLLDVMMPGMDGPQTLIELRKLPCMQGVPIVFMTAKAQTQEVAAYRDLGAAGVIIKPFDPMTLSDQIREIWEYKHA</sequence>
<dbReference type="Proteomes" id="UP000243518">
    <property type="component" value="Unassembled WGS sequence"/>
</dbReference>
<organism evidence="4 5">
    <name type="scientific">Halopseudomonas aestusnigri</name>
    <dbReference type="NCBI Taxonomy" id="857252"/>
    <lineage>
        <taxon>Bacteria</taxon>
        <taxon>Pseudomonadati</taxon>
        <taxon>Pseudomonadota</taxon>
        <taxon>Gammaproteobacteria</taxon>
        <taxon>Pseudomonadales</taxon>
        <taxon>Pseudomonadaceae</taxon>
        <taxon>Halopseudomonas</taxon>
    </lineage>
</organism>
<dbReference type="PROSITE" id="PS50110">
    <property type="entry name" value="RESPONSE_REGULATORY"/>
    <property type="match status" value="1"/>
</dbReference>
<dbReference type="Gene3D" id="3.40.50.2300">
    <property type="match status" value="1"/>
</dbReference>